<dbReference type="Pfam" id="PF14216">
    <property type="entry name" value="DUF4326"/>
    <property type="match status" value="1"/>
</dbReference>
<feature type="domain" description="DUF4326" evidence="1">
    <location>
        <begin position="35"/>
        <end position="120"/>
    </location>
</feature>
<reference evidence="2 3" key="1">
    <citation type="journal article" date="2018" name="FEMS Microbiol. Ecol.">
        <title>Co-invading symbiotic mutualists of Medicago polymorpha retain high ancestral diversity and contain diverse accessory genomes.</title>
        <authorList>
            <person name="Porter S.S."/>
            <person name="Faber-Hammond J.J."/>
            <person name="Friesen M.L."/>
        </authorList>
    </citation>
    <scope>NUCLEOTIDE SEQUENCE [LARGE SCALE GENOMIC DNA]</scope>
    <source>
        <strain evidence="2 3">Str16</strain>
    </source>
</reference>
<accession>A0ABX4TR29</accession>
<dbReference type="EMBL" id="NBUC01000047">
    <property type="protein sequence ID" value="PLU06762.1"/>
    <property type="molecule type" value="Genomic_DNA"/>
</dbReference>
<sequence length="130" mass="14191">MLDCYATPDRTFLEIATTHGVDRERLQAHSKSINGLEAVHVARPGSWGHPFVVGKHGDAAYCVDLYKALLAGLLRVGADPDIEALERTRRFVAENVDELRGKNLACWCRPGAPCHADVLIAVANRDGSSR</sequence>
<keyword evidence="3" id="KW-1185">Reference proteome</keyword>
<dbReference type="Proteomes" id="UP001190825">
    <property type="component" value="Unassembled WGS sequence"/>
</dbReference>
<organism evidence="2 3">
    <name type="scientific">Sinorhizobium medicae</name>
    <dbReference type="NCBI Taxonomy" id="110321"/>
    <lineage>
        <taxon>Bacteria</taxon>
        <taxon>Pseudomonadati</taxon>
        <taxon>Pseudomonadota</taxon>
        <taxon>Alphaproteobacteria</taxon>
        <taxon>Hyphomicrobiales</taxon>
        <taxon>Rhizobiaceae</taxon>
        <taxon>Sinorhizobium/Ensifer group</taxon>
        <taxon>Sinorhizobium</taxon>
    </lineage>
</organism>
<name>A0ABX4TR29_9HYPH</name>
<dbReference type="InterPro" id="IPR025475">
    <property type="entry name" value="DUF4326"/>
</dbReference>
<evidence type="ECO:0000313" key="3">
    <source>
        <dbReference type="Proteomes" id="UP001190825"/>
    </source>
</evidence>
<evidence type="ECO:0000313" key="2">
    <source>
        <dbReference type="EMBL" id="PLU06762.1"/>
    </source>
</evidence>
<evidence type="ECO:0000259" key="1">
    <source>
        <dbReference type="Pfam" id="PF14216"/>
    </source>
</evidence>
<proteinExistence type="predicted"/>
<protein>
    <recommendedName>
        <fullName evidence="1">DUF4326 domain-containing protein</fullName>
    </recommendedName>
</protein>
<comment type="caution">
    <text evidence="2">The sequence shown here is derived from an EMBL/GenBank/DDBJ whole genome shotgun (WGS) entry which is preliminary data.</text>
</comment>
<gene>
    <name evidence="2" type="ORF">BMJ33_05900</name>
</gene>